<gene>
    <name evidence="2" type="ORF">OXX778_LOCUS8199</name>
</gene>
<proteinExistence type="predicted"/>
<dbReference type="OrthoDB" id="10213115at2759"/>
<comment type="caution">
    <text evidence="2">The sequence shown here is derived from an EMBL/GenBank/DDBJ whole genome shotgun (WGS) entry which is preliminary data.</text>
</comment>
<evidence type="ECO:0000313" key="2">
    <source>
        <dbReference type="EMBL" id="CAF0835800.1"/>
    </source>
</evidence>
<sequence>MFLFFRKIQIPKTFPDSCYTNLTITTYSTITTTTLTTSTETTTTETVSETTKTTTDTTTTEQSTSTTTTPSFGSFGGPCNAIADCFSTSLNFLNGTTNVTVNTITCLNNICSCASPYSVYLHDVSLNTYFCKMPQDGLCFNDIECAYGTCNVPHKKCTGSGSAG</sequence>
<keyword evidence="3" id="KW-1185">Reference proteome</keyword>
<dbReference type="EMBL" id="CAJNOC010001110">
    <property type="protein sequence ID" value="CAF0835800.1"/>
    <property type="molecule type" value="Genomic_DNA"/>
</dbReference>
<feature type="region of interest" description="Disordered" evidence="1">
    <location>
        <begin position="38"/>
        <end position="69"/>
    </location>
</feature>
<evidence type="ECO:0000256" key="1">
    <source>
        <dbReference type="SAM" id="MobiDB-lite"/>
    </source>
</evidence>
<accession>A0A813VCN2</accession>
<dbReference type="AlphaFoldDB" id="A0A813VCN2"/>
<evidence type="ECO:0000313" key="3">
    <source>
        <dbReference type="Proteomes" id="UP000663879"/>
    </source>
</evidence>
<protein>
    <submittedName>
        <fullName evidence="2">Uncharacterized protein</fullName>
    </submittedName>
</protein>
<reference evidence="2" key="1">
    <citation type="submission" date="2021-02" db="EMBL/GenBank/DDBJ databases">
        <authorList>
            <person name="Nowell W R."/>
        </authorList>
    </citation>
    <scope>NUCLEOTIDE SEQUENCE</scope>
    <source>
        <strain evidence="2">Ploen Becks lab</strain>
    </source>
</reference>
<dbReference type="Proteomes" id="UP000663879">
    <property type="component" value="Unassembled WGS sequence"/>
</dbReference>
<organism evidence="2 3">
    <name type="scientific">Brachionus calyciflorus</name>
    <dbReference type="NCBI Taxonomy" id="104777"/>
    <lineage>
        <taxon>Eukaryota</taxon>
        <taxon>Metazoa</taxon>
        <taxon>Spiralia</taxon>
        <taxon>Gnathifera</taxon>
        <taxon>Rotifera</taxon>
        <taxon>Eurotatoria</taxon>
        <taxon>Monogononta</taxon>
        <taxon>Pseudotrocha</taxon>
        <taxon>Ploima</taxon>
        <taxon>Brachionidae</taxon>
        <taxon>Brachionus</taxon>
    </lineage>
</organism>
<name>A0A813VCN2_9BILA</name>